<name>A0A9W8U7A3_9HYPO</name>
<protein>
    <submittedName>
        <fullName evidence="3">Uncharacterized protein</fullName>
    </submittedName>
</protein>
<dbReference type="Proteomes" id="UP001152130">
    <property type="component" value="Unassembled WGS sequence"/>
</dbReference>
<keyword evidence="1" id="KW-0175">Coiled coil</keyword>
<sequence>MVQLVGSKSKEMESLHRELEMAKAEKAKYENLLNQSLERERKFRQALEKETELKEEYQELCKRNEELLSARSITEQQTNPLENKFFINKMTFLRQTIRQFAHRYFSSWAPKAKLSPVSVQEMAVLLNLEPFAVLCSSPSAIVRAYIWRFLARKVFGRFVWVEPSEAMYELTEYLRPPKSSASAPGRNSQQQFDLWKAKTSTLLQTTRGTRQDKTGDMAQSDSINQLMNTLVGLAGSSVRRIELIKPVNMIWAYAVEFDMLMHTQDSGMELYYGGNLSSPMKTDDSIMEMDSEGEVLPNGIPISLVFEPALRRMGDSGLGQEVYLLKMVVACHVKESDTQKEGLKQEPTSKGLGELKRTGSHWGSVKRLMKRSSSNAR</sequence>
<evidence type="ECO:0000256" key="2">
    <source>
        <dbReference type="SAM" id="MobiDB-lite"/>
    </source>
</evidence>
<evidence type="ECO:0000313" key="3">
    <source>
        <dbReference type="EMBL" id="KAJ4007967.1"/>
    </source>
</evidence>
<reference evidence="3" key="1">
    <citation type="submission" date="2022-10" db="EMBL/GenBank/DDBJ databases">
        <title>Fusarium specimens isolated from Avocado Roots.</title>
        <authorList>
            <person name="Stajich J."/>
            <person name="Roper C."/>
            <person name="Heimlech-Rivalta G."/>
        </authorList>
    </citation>
    <scope>NUCLEOTIDE SEQUENCE</scope>
    <source>
        <strain evidence="3">CF00143</strain>
    </source>
</reference>
<dbReference type="EMBL" id="JAPDHF010000016">
    <property type="protein sequence ID" value="KAJ4007967.1"/>
    <property type="molecule type" value="Genomic_DNA"/>
</dbReference>
<feature type="coiled-coil region" evidence="1">
    <location>
        <begin position="5"/>
        <end position="70"/>
    </location>
</feature>
<feature type="region of interest" description="Disordered" evidence="2">
    <location>
        <begin position="337"/>
        <end position="377"/>
    </location>
</feature>
<proteinExistence type="predicted"/>
<keyword evidence="4" id="KW-1185">Reference proteome</keyword>
<evidence type="ECO:0000313" key="4">
    <source>
        <dbReference type="Proteomes" id="UP001152130"/>
    </source>
</evidence>
<evidence type="ECO:0000256" key="1">
    <source>
        <dbReference type="SAM" id="Coils"/>
    </source>
</evidence>
<accession>A0A9W8U7A3</accession>
<dbReference type="AlphaFoldDB" id="A0A9W8U7A3"/>
<comment type="caution">
    <text evidence="3">The sequence shown here is derived from an EMBL/GenBank/DDBJ whole genome shotgun (WGS) entry which is preliminary data.</text>
</comment>
<gene>
    <name evidence="3" type="ORF">NW766_009781</name>
</gene>
<dbReference type="OrthoDB" id="5213630at2759"/>
<organism evidence="3 4">
    <name type="scientific">Fusarium irregulare</name>
    <dbReference type="NCBI Taxonomy" id="2494466"/>
    <lineage>
        <taxon>Eukaryota</taxon>
        <taxon>Fungi</taxon>
        <taxon>Dikarya</taxon>
        <taxon>Ascomycota</taxon>
        <taxon>Pezizomycotina</taxon>
        <taxon>Sordariomycetes</taxon>
        <taxon>Hypocreomycetidae</taxon>
        <taxon>Hypocreales</taxon>
        <taxon>Nectriaceae</taxon>
        <taxon>Fusarium</taxon>
        <taxon>Fusarium incarnatum-equiseti species complex</taxon>
    </lineage>
</organism>